<keyword evidence="1" id="KW-0175">Coiled coil</keyword>
<organism evidence="4 5">
    <name type="scientific">Lojkania enalia</name>
    <dbReference type="NCBI Taxonomy" id="147567"/>
    <lineage>
        <taxon>Eukaryota</taxon>
        <taxon>Fungi</taxon>
        <taxon>Dikarya</taxon>
        <taxon>Ascomycota</taxon>
        <taxon>Pezizomycotina</taxon>
        <taxon>Dothideomycetes</taxon>
        <taxon>Pleosporomycetidae</taxon>
        <taxon>Pleosporales</taxon>
        <taxon>Pleosporales incertae sedis</taxon>
        <taxon>Lojkania</taxon>
    </lineage>
</organism>
<evidence type="ECO:0000313" key="4">
    <source>
        <dbReference type="EMBL" id="KAF2259100.1"/>
    </source>
</evidence>
<keyword evidence="2" id="KW-1133">Transmembrane helix</keyword>
<dbReference type="AlphaFoldDB" id="A0A9P4K0B6"/>
<dbReference type="InterPro" id="IPR046529">
    <property type="entry name" value="DUF6594"/>
</dbReference>
<feature type="transmembrane region" description="Helical" evidence="2">
    <location>
        <begin position="262"/>
        <end position="281"/>
    </location>
</feature>
<evidence type="ECO:0000259" key="3">
    <source>
        <dbReference type="Pfam" id="PF20237"/>
    </source>
</evidence>
<dbReference type="PANTHER" id="PTHR34502">
    <property type="entry name" value="DUF6594 DOMAIN-CONTAINING PROTEIN-RELATED"/>
    <property type="match status" value="1"/>
</dbReference>
<evidence type="ECO:0000256" key="1">
    <source>
        <dbReference type="SAM" id="Coils"/>
    </source>
</evidence>
<reference evidence="5" key="1">
    <citation type="journal article" date="2020" name="Stud. Mycol.">
        <title>101 Dothideomycetes genomes: A test case for predicting lifestyles and emergence of pathogens.</title>
        <authorList>
            <person name="Haridas S."/>
            <person name="Albert R."/>
            <person name="Binder M."/>
            <person name="Bloem J."/>
            <person name="LaButti K."/>
            <person name="Salamov A."/>
            <person name="Andreopoulos B."/>
            <person name="Baker S."/>
            <person name="Barry K."/>
            <person name="Bills G."/>
            <person name="Bluhm B."/>
            <person name="Cannon C."/>
            <person name="Castanera R."/>
            <person name="Culley D."/>
            <person name="Daum C."/>
            <person name="Ezra D."/>
            <person name="Gonzalez J."/>
            <person name="Henrissat B."/>
            <person name="Kuo A."/>
            <person name="Liang C."/>
            <person name="Lipzen A."/>
            <person name="Lutzoni F."/>
            <person name="Magnuson J."/>
            <person name="Mondo S."/>
            <person name="Nolan M."/>
            <person name="Ohm R."/>
            <person name="Pangilinan J."/>
            <person name="Park H.-J."/>
            <person name="Ramirez L."/>
            <person name="Alfaro M."/>
            <person name="Sun H."/>
            <person name="Tritt A."/>
            <person name="Yoshinaga Y."/>
            <person name="Zwiers L.-H."/>
            <person name="Turgeon B."/>
            <person name="Goodwin S."/>
            <person name="Spatafora J."/>
            <person name="Crous P."/>
            <person name="Grigoriev I."/>
        </authorList>
    </citation>
    <scope>NUCLEOTIDE SEQUENCE [LARGE SCALE GENOMIC DNA]</scope>
    <source>
        <strain evidence="5">CBS 304.66</strain>
    </source>
</reference>
<feature type="domain" description="DUF6594" evidence="3">
    <location>
        <begin position="12"/>
        <end position="272"/>
    </location>
</feature>
<name>A0A9P4K0B6_9PLEO</name>
<protein>
    <recommendedName>
        <fullName evidence="3">DUF6594 domain-containing protein</fullName>
    </recommendedName>
</protein>
<keyword evidence="2" id="KW-0472">Membrane</keyword>
<keyword evidence="5" id="KW-1185">Reference proteome</keyword>
<dbReference type="EMBL" id="ML986721">
    <property type="protein sequence ID" value="KAF2259100.1"/>
    <property type="molecule type" value="Genomic_DNA"/>
</dbReference>
<dbReference type="Pfam" id="PF20237">
    <property type="entry name" value="DUF6594"/>
    <property type="match status" value="1"/>
</dbReference>
<feature type="coiled-coil region" evidence="1">
    <location>
        <begin position="34"/>
        <end position="61"/>
    </location>
</feature>
<gene>
    <name evidence="4" type="ORF">CC78DRAFT_83663</name>
</gene>
<evidence type="ECO:0000256" key="2">
    <source>
        <dbReference type="SAM" id="Phobius"/>
    </source>
</evidence>
<dbReference type="PANTHER" id="PTHR34502:SF4">
    <property type="entry name" value="DUF6594 DOMAIN-CONTAINING PROTEIN"/>
    <property type="match status" value="1"/>
</dbReference>
<comment type="caution">
    <text evidence="4">The sequence shown here is derived from an EMBL/GenBank/DDBJ whole genome shotgun (WGS) entry which is preliminary data.</text>
</comment>
<feature type="transmembrane region" description="Helical" evidence="2">
    <location>
        <begin position="202"/>
        <end position="226"/>
    </location>
</feature>
<evidence type="ECO:0000313" key="5">
    <source>
        <dbReference type="Proteomes" id="UP000800093"/>
    </source>
</evidence>
<accession>A0A9P4K0B6</accession>
<proteinExistence type="predicted"/>
<feature type="transmembrane region" description="Helical" evidence="2">
    <location>
        <begin position="232"/>
        <end position="250"/>
    </location>
</feature>
<keyword evidence="2" id="KW-0812">Transmembrane</keyword>
<sequence>MQSRKISSFYTPFYKDITRHPEIARFRRFGDLWSKKLYDDIEEVRAERKNLEDALAKVRSSNSGVTVLDCPRSVVRREHPHLSQKWDRYEECLLKYGQSLCLSQQIINLPHQAAYASKQLNEFEIFEDDVFGPTGEDAAHYRDPSYQTDACSWRNIPQNDALTNWFINHSNIFEKHVFNRARRFFGQKKHQPGEETNIQHDWIIGFMDFATCIIATFLLTATMFVLVSVPTIKVRIAIVGVFGLVFSLSVKAIAGHPSRGEVFGATAAYFAVASVFVSSTTSTNSWVSGG</sequence>
<dbReference type="Proteomes" id="UP000800093">
    <property type="component" value="Unassembled WGS sequence"/>
</dbReference>
<dbReference type="OrthoDB" id="3793504at2759"/>